<keyword evidence="1" id="KW-0507">mRNA processing</keyword>
<organism evidence="4">
    <name type="scientific">Polytomella parva</name>
    <dbReference type="NCBI Taxonomy" id="51329"/>
    <lineage>
        <taxon>Eukaryota</taxon>
        <taxon>Viridiplantae</taxon>
        <taxon>Chlorophyta</taxon>
        <taxon>core chlorophytes</taxon>
        <taxon>Chlorophyceae</taxon>
        <taxon>CS clade</taxon>
        <taxon>Chlamydomonadales</taxon>
        <taxon>Chlamydomonadaceae</taxon>
        <taxon>Polytomella</taxon>
    </lineage>
</organism>
<proteinExistence type="predicted"/>
<evidence type="ECO:0000313" key="4">
    <source>
        <dbReference type="EMBL" id="CAD8791388.1"/>
    </source>
</evidence>
<sequence length="119" mass="14148">MASYYHDTRAHAKKIKELQDETKRRAERKAEIAISQNDHPLNSLWIEGRSCKIVQNSEQYDKVENNVGLFPWNGQFDNLIDRFDGRSLLDFYNEPDDFIKRRPRSEQEDKLEKVCMNIT</sequence>
<dbReference type="InterPro" id="IPR019147">
    <property type="entry name" value="SWAP_N_domain"/>
</dbReference>
<feature type="domain" description="Suppressor of white apricot N-terminal" evidence="3">
    <location>
        <begin position="42"/>
        <end position="113"/>
    </location>
</feature>
<dbReference type="SMART" id="SM01141">
    <property type="entry name" value="DRY_EERY"/>
    <property type="match status" value="1"/>
</dbReference>
<dbReference type="PANTHER" id="PTHR13161:SF4">
    <property type="entry name" value="CLK4-ASSOCIATING SERINE_ARGININE RICH PROTEIN"/>
    <property type="match status" value="1"/>
</dbReference>
<dbReference type="PANTHER" id="PTHR13161">
    <property type="entry name" value="SPLICING FACTOR SUPPRESSOR OF WHITE APRICOT"/>
    <property type="match status" value="1"/>
</dbReference>
<name>A0A7S0VJR2_9CHLO</name>
<accession>A0A7S0VJR2</accession>
<dbReference type="InterPro" id="IPR040397">
    <property type="entry name" value="SWAP"/>
</dbReference>
<evidence type="ECO:0000256" key="2">
    <source>
        <dbReference type="ARBA" id="ARBA00023187"/>
    </source>
</evidence>
<protein>
    <recommendedName>
        <fullName evidence="3">Suppressor of white apricot N-terminal domain-containing protein</fullName>
    </recommendedName>
</protein>
<evidence type="ECO:0000256" key="1">
    <source>
        <dbReference type="ARBA" id="ARBA00022664"/>
    </source>
</evidence>
<dbReference type="Pfam" id="PF09750">
    <property type="entry name" value="DRY_EERY"/>
    <property type="match status" value="1"/>
</dbReference>
<dbReference type="AlphaFoldDB" id="A0A7S0VJR2"/>
<reference evidence="4" key="1">
    <citation type="submission" date="2021-01" db="EMBL/GenBank/DDBJ databases">
        <authorList>
            <person name="Corre E."/>
            <person name="Pelletier E."/>
            <person name="Niang G."/>
            <person name="Scheremetjew M."/>
            <person name="Finn R."/>
            <person name="Kale V."/>
            <person name="Holt S."/>
            <person name="Cochrane G."/>
            <person name="Meng A."/>
            <person name="Brown T."/>
            <person name="Cohen L."/>
        </authorList>
    </citation>
    <scope>NUCLEOTIDE SEQUENCE</scope>
    <source>
        <strain evidence="4">SAG 63-3</strain>
    </source>
</reference>
<keyword evidence="2" id="KW-0508">mRNA splicing</keyword>
<gene>
    <name evidence="4" type="ORF">PPAR00522_LOCUS21226</name>
</gene>
<dbReference type="EMBL" id="HBFM01032414">
    <property type="protein sequence ID" value="CAD8791388.1"/>
    <property type="molecule type" value="Transcribed_RNA"/>
</dbReference>
<evidence type="ECO:0000259" key="3">
    <source>
        <dbReference type="SMART" id="SM01141"/>
    </source>
</evidence>
<dbReference type="GO" id="GO:0008380">
    <property type="term" value="P:RNA splicing"/>
    <property type="evidence" value="ECO:0007669"/>
    <property type="project" value="UniProtKB-KW"/>
</dbReference>
<dbReference type="GO" id="GO:0006397">
    <property type="term" value="P:mRNA processing"/>
    <property type="evidence" value="ECO:0007669"/>
    <property type="project" value="UniProtKB-KW"/>
</dbReference>